<dbReference type="Proteomes" id="UP001348817">
    <property type="component" value="Chromosome"/>
</dbReference>
<accession>A0AAU9CNW2</accession>
<keyword evidence="1" id="KW-1133">Transmembrane helix</keyword>
<name>A0AAU9CNW2_9BACT</name>
<keyword evidence="2" id="KW-0808">Transferase</keyword>
<evidence type="ECO:0000313" key="3">
    <source>
        <dbReference type="Proteomes" id="UP001348817"/>
    </source>
</evidence>
<feature type="transmembrane region" description="Helical" evidence="1">
    <location>
        <begin position="71"/>
        <end position="92"/>
    </location>
</feature>
<dbReference type="GO" id="GO:0016740">
    <property type="term" value="F:transferase activity"/>
    <property type="evidence" value="ECO:0007669"/>
    <property type="project" value="UniProtKB-KW"/>
</dbReference>
<gene>
    <name evidence="2" type="ORF">FUAX_35220</name>
</gene>
<dbReference type="EMBL" id="AP025314">
    <property type="protein sequence ID" value="BDD11090.1"/>
    <property type="molecule type" value="Genomic_DNA"/>
</dbReference>
<dbReference type="Gene3D" id="3.40.50.2000">
    <property type="entry name" value="Glycogen Phosphorylase B"/>
    <property type="match status" value="2"/>
</dbReference>
<evidence type="ECO:0000313" key="2">
    <source>
        <dbReference type="EMBL" id="BDD11090.1"/>
    </source>
</evidence>
<dbReference type="AlphaFoldDB" id="A0AAU9CNW2"/>
<dbReference type="SUPFAM" id="SSF53756">
    <property type="entry name" value="UDP-Glycosyltransferase/glycogen phosphorylase"/>
    <property type="match status" value="1"/>
</dbReference>
<dbReference type="KEGG" id="fax:FUAX_35220"/>
<keyword evidence="1" id="KW-0812">Transmembrane</keyword>
<organism evidence="2 3">
    <name type="scientific">Fulvitalea axinellae</name>
    <dbReference type="NCBI Taxonomy" id="1182444"/>
    <lineage>
        <taxon>Bacteria</taxon>
        <taxon>Pseudomonadati</taxon>
        <taxon>Bacteroidota</taxon>
        <taxon>Cytophagia</taxon>
        <taxon>Cytophagales</taxon>
        <taxon>Persicobacteraceae</taxon>
        <taxon>Fulvitalea</taxon>
    </lineage>
</organism>
<dbReference type="Pfam" id="PF13528">
    <property type="entry name" value="Glyco_trans_1_3"/>
    <property type="match status" value="1"/>
</dbReference>
<keyword evidence="3" id="KW-1185">Reference proteome</keyword>
<reference evidence="2 3" key="1">
    <citation type="submission" date="2021-12" db="EMBL/GenBank/DDBJ databases">
        <title>Genome sequencing of bacteria with rrn-lacking chromosome and rrn-plasmid.</title>
        <authorList>
            <person name="Anda M."/>
            <person name="Iwasaki W."/>
        </authorList>
    </citation>
    <scope>NUCLEOTIDE SEQUENCE [LARGE SCALE GENOMIC DNA]</scope>
    <source>
        <strain evidence="2 3">DSM 100852</strain>
    </source>
</reference>
<evidence type="ECO:0000256" key="1">
    <source>
        <dbReference type="SAM" id="Phobius"/>
    </source>
</evidence>
<keyword evidence="1" id="KW-0472">Membrane</keyword>
<proteinExistence type="predicted"/>
<protein>
    <submittedName>
        <fullName evidence="2">Glycosyl transferase</fullName>
    </submittedName>
</protein>
<sequence length="357" mass="40592">MFCVQTEGRGHMTQALALRELLEEAGHQVVCVMASKSRRRKLPAYFRKAFGVPVRELASPNFVADKNNKKIRVFASIGYNLLLLPTFIVSLVKMRKLIHNAQPDYVINFHDFLTGIYHALVPRQHHFIATHRSYLAFHPEFPFAPGRTMERHLLKLCCEIMAAKAETRWALSYRPYLPNHFGNTAVVPPLLQDIKPKNHQDDGFYLAYMVNDGYAEDLITSFDKCPPGTVAHCFWDRRGQNDIWEARPGLYFHPLSRKKFLDHLRRCRGVISTAGFETVCEAHLAGKPIGLIPTEGQYEQACNAVDAEAGGIAKRLGGYDLAEFVSYVENGKFRPGIQTEWMAGRETWRKIISETVA</sequence>